<feature type="transmembrane region" description="Helical" evidence="7">
    <location>
        <begin position="120"/>
        <end position="139"/>
    </location>
</feature>
<dbReference type="Proteomes" id="UP000694620">
    <property type="component" value="Chromosome 18"/>
</dbReference>
<evidence type="ECO:0000256" key="1">
    <source>
        <dbReference type="ARBA" id="ARBA00004138"/>
    </source>
</evidence>
<accession>A0A8C4TEV1</accession>
<dbReference type="Ensembl" id="ENSECRT00000032050.1">
    <property type="protein sequence ID" value="ENSECRP00000031384.1"/>
    <property type="gene ID" value="ENSECRG00000021161.1"/>
</dbReference>
<name>A0A8C4TEV1_ERPCA</name>
<evidence type="ECO:0000256" key="2">
    <source>
        <dbReference type="ARBA" id="ARBA00004141"/>
    </source>
</evidence>
<evidence type="ECO:0000256" key="7">
    <source>
        <dbReference type="SAM" id="Phobius"/>
    </source>
</evidence>
<evidence type="ECO:0000256" key="6">
    <source>
        <dbReference type="ARBA" id="ARBA00023273"/>
    </source>
</evidence>
<evidence type="ECO:0000256" key="5">
    <source>
        <dbReference type="ARBA" id="ARBA00023136"/>
    </source>
</evidence>
<feature type="transmembrane region" description="Helical" evidence="7">
    <location>
        <begin position="46"/>
        <end position="67"/>
    </location>
</feature>
<organism evidence="8 9">
    <name type="scientific">Erpetoichthys calabaricus</name>
    <name type="common">Rope fish</name>
    <name type="synonym">Calamoichthys calabaricus</name>
    <dbReference type="NCBI Taxonomy" id="27687"/>
    <lineage>
        <taxon>Eukaryota</taxon>
        <taxon>Metazoa</taxon>
        <taxon>Chordata</taxon>
        <taxon>Craniata</taxon>
        <taxon>Vertebrata</taxon>
        <taxon>Euteleostomi</taxon>
        <taxon>Actinopterygii</taxon>
        <taxon>Polypteriformes</taxon>
        <taxon>Polypteridae</taxon>
        <taxon>Erpetoichthys</taxon>
    </lineage>
</organism>
<dbReference type="GO" id="GO:1905515">
    <property type="term" value="P:non-motile cilium assembly"/>
    <property type="evidence" value="ECO:0007669"/>
    <property type="project" value="TreeGrafter"/>
</dbReference>
<dbReference type="PANTHER" id="PTHR13531">
    <property type="entry name" value="GEO07735P1-RELATED-RELATED"/>
    <property type="match status" value="1"/>
</dbReference>
<dbReference type="AlphaFoldDB" id="A0A8C4TEV1"/>
<dbReference type="GO" id="GO:0035869">
    <property type="term" value="C:ciliary transition zone"/>
    <property type="evidence" value="ECO:0007669"/>
    <property type="project" value="TreeGrafter"/>
</dbReference>
<keyword evidence="3 7" id="KW-0812">Transmembrane</keyword>
<gene>
    <name evidence="8" type="primary">zgc:112294</name>
</gene>
<protein>
    <submittedName>
        <fullName evidence="8">Zgc:112294</fullName>
    </submittedName>
</protein>
<evidence type="ECO:0000313" key="8">
    <source>
        <dbReference type="Ensembl" id="ENSECRP00000031384.1"/>
    </source>
</evidence>
<reference evidence="8" key="2">
    <citation type="submission" date="2025-08" db="UniProtKB">
        <authorList>
            <consortium name="Ensembl"/>
        </authorList>
    </citation>
    <scope>IDENTIFICATION</scope>
</reference>
<keyword evidence="4 7" id="KW-1133">Transmembrane helix</keyword>
<keyword evidence="5 7" id="KW-0472">Membrane</keyword>
<reference evidence="8" key="1">
    <citation type="submission" date="2021-06" db="EMBL/GenBank/DDBJ databases">
        <authorList>
            <consortium name="Wellcome Sanger Institute Data Sharing"/>
        </authorList>
    </citation>
    <scope>NUCLEOTIDE SEQUENCE [LARGE SCALE GENOMIC DNA]</scope>
</reference>
<reference evidence="8" key="3">
    <citation type="submission" date="2025-09" db="UniProtKB">
        <authorList>
            <consortium name="Ensembl"/>
        </authorList>
    </citation>
    <scope>IDENTIFICATION</scope>
</reference>
<feature type="transmembrane region" description="Helical" evidence="7">
    <location>
        <begin position="151"/>
        <end position="171"/>
    </location>
</feature>
<dbReference type="GeneTree" id="ENSGT00940000153899"/>
<dbReference type="GO" id="GO:0016020">
    <property type="term" value="C:membrane"/>
    <property type="evidence" value="ECO:0007669"/>
    <property type="project" value="UniProtKB-SubCell"/>
</dbReference>
<keyword evidence="9" id="KW-1185">Reference proteome</keyword>
<dbReference type="InterPro" id="IPR019184">
    <property type="entry name" value="Uncharacterised_TM-17"/>
</dbReference>
<evidence type="ECO:0000256" key="4">
    <source>
        <dbReference type="ARBA" id="ARBA00022989"/>
    </source>
</evidence>
<dbReference type="PANTHER" id="PTHR13531:SF4">
    <property type="entry name" value="TRANSMEMBRANE PROTEIN 17B"/>
    <property type="match status" value="1"/>
</dbReference>
<keyword evidence="6" id="KW-0966">Cell projection</keyword>
<comment type="subcellular location">
    <subcellularLocation>
        <location evidence="1">Cell projection</location>
        <location evidence="1">Cilium</location>
    </subcellularLocation>
    <subcellularLocation>
        <location evidence="2">Membrane</location>
        <topology evidence="2">Multi-pass membrane protein</topology>
    </subcellularLocation>
</comment>
<proteinExistence type="predicted"/>
<feature type="transmembrane region" description="Helical" evidence="7">
    <location>
        <begin position="87"/>
        <end position="108"/>
    </location>
</feature>
<evidence type="ECO:0000256" key="3">
    <source>
        <dbReference type="ARBA" id="ARBA00022692"/>
    </source>
</evidence>
<dbReference type="Pfam" id="PF09799">
    <property type="entry name" value="Transmemb_17"/>
    <property type="match status" value="1"/>
</dbReference>
<sequence length="210" mass="23857">MYAAPRGPIPAGLQHRLLQLSGALFTHNKTRDSGDRAAAFSSAHQVVSHLPLQMLLYFNVFYFPFWWLSEVLMLELKLPLLAGYYQVLIIMGMVVITSTELLRLYLGYVGNLQEKVPELATFWLLTVFFQLPLLLFFQTDEEVVILPLERAVHLIFLLFLISETVMAFLALKAVTQKLTMKYHLSQSDAVNKHNKSAIETENVLSGNNVT</sequence>
<evidence type="ECO:0000313" key="9">
    <source>
        <dbReference type="Proteomes" id="UP000694620"/>
    </source>
</evidence>